<keyword evidence="1" id="KW-0732">Signal</keyword>
<sequence>MEFLKLLYFLSFLFLGVGANHADLEAYWKSELPNTPMPKAVRDLIKDGKLPERVRLRPGATPVLTTYGVRYRFSIYGRNPTEDELHIDPKVKVFFLKMDLNRGSSMNMKFVESVKSPTAFLPRQVANSIPFSSKSVPEILNKYSLNPQSQDAGIIKETIAECEVPAMKGEDKYCATSLESMVDFTTSKLGKDVLAISNEAQKTDAKVQKYGIVSVSKLNNNDKEIVSCHRQNYFYAVFYCHTTQDTDAYMVNLVGADGAKVKAAAVCHRDTSAWNPKHLAFQLLKVKPGTVPICHFLPEDHIVWVPKH</sequence>
<dbReference type="Pfam" id="PF03181">
    <property type="entry name" value="BURP"/>
    <property type="match status" value="1"/>
</dbReference>
<dbReference type="OrthoDB" id="654134at2759"/>
<evidence type="ECO:0000313" key="4">
    <source>
        <dbReference type="Proteomes" id="UP000295252"/>
    </source>
</evidence>
<reference evidence="4" key="1">
    <citation type="journal article" date="2014" name="Science">
        <title>The coffee genome provides insight into the convergent evolution of caffeine biosynthesis.</title>
        <authorList>
            <person name="Denoeud F."/>
            <person name="Carretero-Paulet L."/>
            <person name="Dereeper A."/>
            <person name="Droc G."/>
            <person name="Guyot R."/>
            <person name="Pietrella M."/>
            <person name="Zheng C."/>
            <person name="Alberti A."/>
            <person name="Anthony F."/>
            <person name="Aprea G."/>
            <person name="Aury J.M."/>
            <person name="Bento P."/>
            <person name="Bernard M."/>
            <person name="Bocs S."/>
            <person name="Campa C."/>
            <person name="Cenci A."/>
            <person name="Combes M.C."/>
            <person name="Crouzillat D."/>
            <person name="Da Silva C."/>
            <person name="Daddiego L."/>
            <person name="De Bellis F."/>
            <person name="Dussert S."/>
            <person name="Garsmeur O."/>
            <person name="Gayraud T."/>
            <person name="Guignon V."/>
            <person name="Jahn K."/>
            <person name="Jamilloux V."/>
            <person name="Joet T."/>
            <person name="Labadie K."/>
            <person name="Lan T."/>
            <person name="Leclercq J."/>
            <person name="Lepelley M."/>
            <person name="Leroy T."/>
            <person name="Li L.T."/>
            <person name="Librado P."/>
            <person name="Lopez L."/>
            <person name="Munoz A."/>
            <person name="Noel B."/>
            <person name="Pallavicini A."/>
            <person name="Perrotta G."/>
            <person name="Poncet V."/>
            <person name="Pot D."/>
            <person name="Priyono X."/>
            <person name="Rigoreau M."/>
            <person name="Rouard M."/>
            <person name="Rozas J."/>
            <person name="Tranchant-Dubreuil C."/>
            <person name="VanBuren R."/>
            <person name="Zhang Q."/>
            <person name="Andrade A.C."/>
            <person name="Argout X."/>
            <person name="Bertrand B."/>
            <person name="de Kochko A."/>
            <person name="Graziosi G."/>
            <person name="Henry R.J."/>
            <person name="Jayarama X."/>
            <person name="Ming R."/>
            <person name="Nagai C."/>
            <person name="Rounsley S."/>
            <person name="Sankoff D."/>
            <person name="Giuliano G."/>
            <person name="Albert V.A."/>
            <person name="Wincker P."/>
            <person name="Lashermes P."/>
        </authorList>
    </citation>
    <scope>NUCLEOTIDE SEQUENCE [LARGE SCALE GENOMIC DNA]</scope>
    <source>
        <strain evidence="4">cv. DH200-94</strain>
    </source>
</reference>
<evidence type="ECO:0000259" key="2">
    <source>
        <dbReference type="PROSITE" id="PS51277"/>
    </source>
</evidence>
<feature type="signal peptide" evidence="1">
    <location>
        <begin position="1"/>
        <end position="22"/>
    </location>
</feature>
<feature type="chain" id="PRO_5001655651" description="BURP domain-containing protein" evidence="1">
    <location>
        <begin position="23"/>
        <end position="308"/>
    </location>
</feature>
<evidence type="ECO:0000313" key="3">
    <source>
        <dbReference type="EMBL" id="CDP16143.1"/>
    </source>
</evidence>
<dbReference type="SMART" id="SM01045">
    <property type="entry name" value="BURP"/>
    <property type="match status" value="1"/>
</dbReference>
<evidence type="ECO:0000256" key="1">
    <source>
        <dbReference type="SAM" id="SignalP"/>
    </source>
</evidence>
<dbReference type="PhylomeDB" id="A0A068V891"/>
<dbReference type="Gramene" id="CDP16143">
    <property type="protein sequence ID" value="CDP16143"/>
    <property type="gene ID" value="GSCOC_T00017220001"/>
</dbReference>
<dbReference type="EMBL" id="HG739202">
    <property type="protein sequence ID" value="CDP16143.1"/>
    <property type="molecule type" value="Genomic_DNA"/>
</dbReference>
<keyword evidence="4" id="KW-1185">Reference proteome</keyword>
<dbReference type="InParanoid" id="A0A068V891"/>
<dbReference type="PANTHER" id="PTHR31236">
    <property type="entry name" value="BURP DOMAIN PROTEIN USPL1-LIKE"/>
    <property type="match status" value="1"/>
</dbReference>
<dbReference type="PROSITE" id="PS51277">
    <property type="entry name" value="BURP"/>
    <property type="match status" value="1"/>
</dbReference>
<organism evidence="3 4">
    <name type="scientific">Coffea canephora</name>
    <name type="common">Robusta coffee</name>
    <dbReference type="NCBI Taxonomy" id="49390"/>
    <lineage>
        <taxon>Eukaryota</taxon>
        <taxon>Viridiplantae</taxon>
        <taxon>Streptophyta</taxon>
        <taxon>Embryophyta</taxon>
        <taxon>Tracheophyta</taxon>
        <taxon>Spermatophyta</taxon>
        <taxon>Magnoliopsida</taxon>
        <taxon>eudicotyledons</taxon>
        <taxon>Gunneridae</taxon>
        <taxon>Pentapetalae</taxon>
        <taxon>asterids</taxon>
        <taxon>lamiids</taxon>
        <taxon>Gentianales</taxon>
        <taxon>Rubiaceae</taxon>
        <taxon>Ixoroideae</taxon>
        <taxon>Gardenieae complex</taxon>
        <taxon>Bertiereae - Coffeeae clade</taxon>
        <taxon>Coffeeae</taxon>
        <taxon>Coffea</taxon>
    </lineage>
</organism>
<dbReference type="PANTHER" id="PTHR31236:SF2">
    <property type="entry name" value="BURP DOMAIN PROTEIN RD22"/>
    <property type="match status" value="1"/>
</dbReference>
<name>A0A068V891_COFCA</name>
<dbReference type="STRING" id="49390.A0A068V891"/>
<dbReference type="InterPro" id="IPR044816">
    <property type="entry name" value="BURP"/>
</dbReference>
<protein>
    <recommendedName>
        <fullName evidence="2">BURP domain-containing protein</fullName>
    </recommendedName>
</protein>
<dbReference type="OMA" id="YCHELEA"/>
<dbReference type="InterPro" id="IPR004873">
    <property type="entry name" value="BURP_dom"/>
</dbReference>
<gene>
    <name evidence="3" type="ORF">GSCOC_T00017220001</name>
</gene>
<feature type="domain" description="BURP" evidence="2">
    <location>
        <begin position="94"/>
        <end position="307"/>
    </location>
</feature>
<dbReference type="Proteomes" id="UP000295252">
    <property type="component" value="Chromosome X"/>
</dbReference>
<dbReference type="AlphaFoldDB" id="A0A068V891"/>
<accession>A0A068V891</accession>
<proteinExistence type="predicted"/>